<accession>A0A9Q3CA31</accession>
<dbReference type="Proteomes" id="UP000765509">
    <property type="component" value="Unassembled WGS sequence"/>
</dbReference>
<keyword evidence="3" id="KW-1185">Reference proteome</keyword>
<proteinExistence type="predicted"/>
<feature type="region of interest" description="Disordered" evidence="1">
    <location>
        <begin position="16"/>
        <end position="66"/>
    </location>
</feature>
<dbReference type="AlphaFoldDB" id="A0A9Q3CA31"/>
<sequence>MTPPLLRDIGFQRNKLEQWPRRHRGRRQPITIPNYQQGTHSQGLIQDKNQPRSLTRGSDRCRAGHDSSLNPGIPLCMEYGQNHFQYESIRSRSGNNNQEDLSQPIAWIDLMKEVKGWNPNKNFKLSEESVTIIKETQAAIQAIRKLWNMEKPSQI</sequence>
<organism evidence="2 3">
    <name type="scientific">Austropuccinia psidii MF-1</name>
    <dbReference type="NCBI Taxonomy" id="1389203"/>
    <lineage>
        <taxon>Eukaryota</taxon>
        <taxon>Fungi</taxon>
        <taxon>Dikarya</taxon>
        <taxon>Basidiomycota</taxon>
        <taxon>Pucciniomycotina</taxon>
        <taxon>Pucciniomycetes</taxon>
        <taxon>Pucciniales</taxon>
        <taxon>Sphaerophragmiaceae</taxon>
        <taxon>Austropuccinia</taxon>
    </lineage>
</organism>
<dbReference type="EMBL" id="AVOT02005761">
    <property type="protein sequence ID" value="MBW0479902.1"/>
    <property type="molecule type" value="Genomic_DNA"/>
</dbReference>
<evidence type="ECO:0000313" key="2">
    <source>
        <dbReference type="EMBL" id="MBW0479902.1"/>
    </source>
</evidence>
<evidence type="ECO:0000313" key="3">
    <source>
        <dbReference type="Proteomes" id="UP000765509"/>
    </source>
</evidence>
<gene>
    <name evidence="2" type="ORF">O181_019617</name>
</gene>
<protein>
    <submittedName>
        <fullName evidence="2">Uncharacterized protein</fullName>
    </submittedName>
</protein>
<name>A0A9Q3CA31_9BASI</name>
<reference evidence="2" key="1">
    <citation type="submission" date="2021-03" db="EMBL/GenBank/DDBJ databases">
        <title>Draft genome sequence of rust myrtle Austropuccinia psidii MF-1, a brazilian biotype.</title>
        <authorList>
            <person name="Quecine M.C."/>
            <person name="Pachon D.M.R."/>
            <person name="Bonatelli M.L."/>
            <person name="Correr F.H."/>
            <person name="Franceschini L.M."/>
            <person name="Leite T.F."/>
            <person name="Margarido G.R.A."/>
            <person name="Almeida C.A."/>
            <person name="Ferrarezi J.A."/>
            <person name="Labate C.A."/>
        </authorList>
    </citation>
    <scope>NUCLEOTIDE SEQUENCE</scope>
    <source>
        <strain evidence="2">MF-1</strain>
    </source>
</reference>
<feature type="compositionally biased region" description="Polar residues" evidence="1">
    <location>
        <begin position="31"/>
        <end position="56"/>
    </location>
</feature>
<evidence type="ECO:0000256" key="1">
    <source>
        <dbReference type="SAM" id="MobiDB-lite"/>
    </source>
</evidence>
<comment type="caution">
    <text evidence="2">The sequence shown here is derived from an EMBL/GenBank/DDBJ whole genome shotgun (WGS) entry which is preliminary data.</text>
</comment>